<evidence type="ECO:0000256" key="1">
    <source>
        <dbReference type="SAM" id="Phobius"/>
    </source>
</evidence>
<dbReference type="RefSeq" id="WP_006738405.1">
    <property type="nucleotide sequence ID" value="NZ_AEUZ02000001.1"/>
</dbReference>
<accession>G5KDP9</accession>
<sequence>MLVLIIVLVAGLAVIASIANKGKNADGLTEEQEFRMSKDPEYRAFMEKRIAERREIANADKKRSNNFWVSFMALAIAFAVIVLWVAR</sequence>
<evidence type="ECO:0000313" key="2">
    <source>
        <dbReference type="EMBL" id="EHJ55610.1"/>
    </source>
</evidence>
<gene>
    <name evidence="2" type="ORF">STRUR_0693</name>
</gene>
<keyword evidence="1" id="KW-0812">Transmembrane</keyword>
<keyword evidence="3" id="KW-1185">Reference proteome</keyword>
<evidence type="ECO:0000313" key="3">
    <source>
        <dbReference type="Proteomes" id="UP000005388"/>
    </source>
</evidence>
<feature type="transmembrane region" description="Helical" evidence="1">
    <location>
        <begin position="67"/>
        <end position="86"/>
    </location>
</feature>
<keyword evidence="1" id="KW-1133">Transmembrane helix</keyword>
<dbReference type="Proteomes" id="UP000005388">
    <property type="component" value="Unassembled WGS sequence"/>
</dbReference>
<reference evidence="2 3" key="1">
    <citation type="journal article" date="2014" name="Int. J. Syst. Evol. Microbiol.">
        <title>Phylogenomics and the dynamic genome evolution of the genus Streptococcus.</title>
        <authorList>
            <consortium name="The Broad Institute Genome Sequencing Platform"/>
            <person name="Richards V.P."/>
            <person name="Palmer S.R."/>
            <person name="Pavinski Bitar P.D."/>
            <person name="Qin X."/>
            <person name="Weinstock G.M."/>
            <person name="Highlander S.K."/>
            <person name="Town C.D."/>
            <person name="Burne R.A."/>
            <person name="Stanhope M.J."/>
        </authorList>
    </citation>
    <scope>NUCLEOTIDE SEQUENCE [LARGE SCALE GENOMIC DNA]</scope>
    <source>
        <strain evidence="2 3">2285-97</strain>
    </source>
</reference>
<dbReference type="AlphaFoldDB" id="G5KDP9"/>
<dbReference type="STRING" id="764291.STRUR_0693"/>
<proteinExistence type="predicted"/>
<dbReference type="EMBL" id="AEUZ02000001">
    <property type="protein sequence ID" value="EHJ55610.1"/>
    <property type="molecule type" value="Genomic_DNA"/>
</dbReference>
<organism evidence="2 3">
    <name type="scientific">Streptococcus urinalis 2285-97</name>
    <dbReference type="NCBI Taxonomy" id="764291"/>
    <lineage>
        <taxon>Bacteria</taxon>
        <taxon>Bacillati</taxon>
        <taxon>Bacillota</taxon>
        <taxon>Bacilli</taxon>
        <taxon>Lactobacillales</taxon>
        <taxon>Streptococcaceae</taxon>
        <taxon>Streptococcus</taxon>
    </lineage>
</organism>
<name>G5KDP9_9STRE</name>
<keyword evidence="1" id="KW-0472">Membrane</keyword>
<protein>
    <submittedName>
        <fullName evidence="2">Uncharacterized protein</fullName>
    </submittedName>
</protein>
<comment type="caution">
    <text evidence="2">The sequence shown here is derived from an EMBL/GenBank/DDBJ whole genome shotgun (WGS) entry which is preliminary data.</text>
</comment>